<sequence>MKKKVILVLTIVLAAVFVLAGCAGQSGSGSSNKGELEVQYAKNFNIKYLDNGVVLVTDGKDRQTLIVPEGKEKPSGYDNAQVVNGNPDKIFLGSTTHSSYLRVLGDDVFDKVAAVSTYDVGKGQIEQIDTRMAAGKIKFMGKNSALDYEALVSVGVDLAFISYTDYDTVGPKLDELGIPYIVDSSGLETTVLGRMEYTKLFAAFLGKEQEANTQIDNAAKHLDEIKKAVAGLDKPTVVGGYIYNGQVLVRNGGSYIADIYTIVGADYVYKDFGTADPGNSYVTFEDFYSKGSTASIFFYEPMGQKIFKNTGEIFDSASLVAELPSVTSGNVWAFQANWYQSVDKLDDIVADYAAIVHPEAFKDHQITYMYKVPVQ</sequence>
<feature type="chain" id="PRO_5039284691" evidence="2">
    <location>
        <begin position="21"/>
        <end position="375"/>
    </location>
</feature>
<keyword evidence="5" id="KW-1185">Reference proteome</keyword>
<evidence type="ECO:0000313" key="5">
    <source>
        <dbReference type="Proteomes" id="UP000616595"/>
    </source>
</evidence>
<gene>
    <name evidence="4" type="ORF">GH810_06135</name>
</gene>
<keyword evidence="2" id="KW-0732">Signal</keyword>
<accession>A0A923KVW9</accession>
<dbReference type="Proteomes" id="UP000616595">
    <property type="component" value="Unassembled WGS sequence"/>
</dbReference>
<dbReference type="SUPFAM" id="SSF53807">
    <property type="entry name" value="Helical backbone' metal receptor"/>
    <property type="match status" value="1"/>
</dbReference>
<dbReference type="InterPro" id="IPR050902">
    <property type="entry name" value="ABC_Transporter_SBP"/>
</dbReference>
<feature type="domain" description="Fe/B12 periplasmic-binding" evidence="3">
    <location>
        <begin position="89"/>
        <end position="360"/>
    </location>
</feature>
<proteinExistence type="inferred from homology"/>
<evidence type="ECO:0000256" key="1">
    <source>
        <dbReference type="ARBA" id="ARBA00008814"/>
    </source>
</evidence>
<evidence type="ECO:0000313" key="4">
    <source>
        <dbReference type="EMBL" id="MBC3887885.1"/>
    </source>
</evidence>
<dbReference type="OrthoDB" id="9812528at2"/>
<dbReference type="PANTHER" id="PTHR30535:SF34">
    <property type="entry name" value="MOLYBDATE-BINDING PROTEIN MOLA"/>
    <property type="match status" value="1"/>
</dbReference>
<dbReference type="PANTHER" id="PTHR30535">
    <property type="entry name" value="VITAMIN B12-BINDING PROTEIN"/>
    <property type="match status" value="1"/>
</dbReference>
<feature type="signal peptide" evidence="2">
    <location>
        <begin position="1"/>
        <end position="20"/>
    </location>
</feature>
<dbReference type="EMBL" id="WJBD01000005">
    <property type="protein sequence ID" value="MBC3887885.1"/>
    <property type="molecule type" value="Genomic_DNA"/>
</dbReference>
<dbReference type="RefSeq" id="WP_148567383.1">
    <property type="nucleotide sequence ID" value="NZ_RXYA01000009.1"/>
</dbReference>
<dbReference type="Gene3D" id="3.40.50.1980">
    <property type="entry name" value="Nitrogenase molybdenum iron protein domain"/>
    <property type="match status" value="2"/>
</dbReference>
<comment type="caution">
    <text evidence="4">The sequence shown here is derived from an EMBL/GenBank/DDBJ whole genome shotgun (WGS) entry which is preliminary data.</text>
</comment>
<evidence type="ECO:0000256" key="2">
    <source>
        <dbReference type="SAM" id="SignalP"/>
    </source>
</evidence>
<evidence type="ECO:0000259" key="3">
    <source>
        <dbReference type="PROSITE" id="PS50983"/>
    </source>
</evidence>
<protein>
    <submittedName>
        <fullName evidence="4">ABC transporter substrate-binding protein</fullName>
    </submittedName>
</protein>
<dbReference type="AlphaFoldDB" id="A0A923KVW9"/>
<organism evidence="4 5">
    <name type="scientific">Acetobacterium paludosum</name>
    <dbReference type="NCBI Taxonomy" id="52693"/>
    <lineage>
        <taxon>Bacteria</taxon>
        <taxon>Bacillati</taxon>
        <taxon>Bacillota</taxon>
        <taxon>Clostridia</taxon>
        <taxon>Eubacteriales</taxon>
        <taxon>Eubacteriaceae</taxon>
        <taxon>Acetobacterium</taxon>
    </lineage>
</organism>
<reference evidence="4" key="1">
    <citation type="submission" date="2019-10" db="EMBL/GenBank/DDBJ databases">
        <authorList>
            <person name="Ross D.E."/>
            <person name="Gulliver D."/>
        </authorList>
    </citation>
    <scope>NUCLEOTIDE SEQUENCE</scope>
    <source>
        <strain evidence="4">DER-2019</strain>
    </source>
</reference>
<name>A0A923KVW9_9FIRM</name>
<comment type="similarity">
    <text evidence="1">Belongs to the bacterial solute-binding protein 8 family.</text>
</comment>
<dbReference type="InterPro" id="IPR002491">
    <property type="entry name" value="ABC_transptr_periplasmic_BD"/>
</dbReference>
<dbReference type="PROSITE" id="PS51257">
    <property type="entry name" value="PROKAR_LIPOPROTEIN"/>
    <property type="match status" value="1"/>
</dbReference>
<dbReference type="PROSITE" id="PS50983">
    <property type="entry name" value="FE_B12_PBP"/>
    <property type="match status" value="1"/>
</dbReference>
<reference evidence="4" key="2">
    <citation type="submission" date="2020-10" db="EMBL/GenBank/DDBJ databases">
        <title>Comparative genomics of the Acetobacterium genus.</title>
        <authorList>
            <person name="Marshall C."/>
            <person name="May H."/>
            <person name="Norman S."/>
        </authorList>
    </citation>
    <scope>NUCLEOTIDE SEQUENCE</scope>
    <source>
        <strain evidence="4">DER-2019</strain>
    </source>
</reference>